<accession>A0A7J7J2J7</accession>
<evidence type="ECO:0000256" key="1">
    <source>
        <dbReference type="ARBA" id="ARBA00007594"/>
    </source>
</evidence>
<dbReference type="InterPro" id="IPR016082">
    <property type="entry name" value="Ribosomal_uL30_ferredoxin-like"/>
</dbReference>
<dbReference type="Pfam" id="PF00327">
    <property type="entry name" value="Ribosomal_L30"/>
    <property type="match status" value="1"/>
</dbReference>
<dbReference type="EMBL" id="VXIV02003198">
    <property type="protein sequence ID" value="KAF6020037.1"/>
    <property type="molecule type" value="Genomic_DNA"/>
</dbReference>
<dbReference type="PANTHER" id="PTHR11524:SF16">
    <property type="entry name" value="LARGE RIBOSOMAL SUBUNIT PROTEIN UL30"/>
    <property type="match status" value="1"/>
</dbReference>
<dbReference type="OrthoDB" id="28644at2759"/>
<comment type="similarity">
    <text evidence="1">Belongs to the universal ribosomal protein uL30 family.</text>
</comment>
<evidence type="ECO:0000259" key="6">
    <source>
        <dbReference type="Pfam" id="PF08079"/>
    </source>
</evidence>
<keyword evidence="2" id="KW-0689">Ribosomal protein</keyword>
<dbReference type="SUPFAM" id="SSF55129">
    <property type="entry name" value="Ribosomal protein L30p/L7e"/>
    <property type="match status" value="1"/>
</dbReference>
<keyword evidence="8" id="KW-1185">Reference proteome</keyword>
<evidence type="ECO:0000259" key="5">
    <source>
        <dbReference type="Pfam" id="PF00327"/>
    </source>
</evidence>
<dbReference type="CDD" id="cd01657">
    <property type="entry name" value="Ribosomal_L7_archeal_euk"/>
    <property type="match status" value="1"/>
</dbReference>
<dbReference type="FunFam" id="3.30.1390.20:FF:000003">
    <property type="entry name" value="60S ribosomal protein L7"/>
    <property type="match status" value="1"/>
</dbReference>
<protein>
    <submittedName>
        <fullName evidence="7">RpL7</fullName>
    </submittedName>
</protein>
<evidence type="ECO:0000256" key="4">
    <source>
        <dbReference type="SAM" id="Coils"/>
    </source>
</evidence>
<dbReference type="InterPro" id="IPR005998">
    <property type="entry name" value="Ribosomal_uL30_euk"/>
</dbReference>
<dbReference type="InterPro" id="IPR012988">
    <property type="entry name" value="Ribosomal_uL30_N_euk"/>
</dbReference>
<name>A0A7J7J2J7_BUGNE</name>
<gene>
    <name evidence="7" type="ORF">EB796_021658</name>
</gene>
<reference evidence="7" key="1">
    <citation type="submission" date="2020-06" db="EMBL/GenBank/DDBJ databases">
        <title>Draft genome of Bugula neritina, a colonial animal packing powerful symbionts and potential medicines.</title>
        <authorList>
            <person name="Rayko M."/>
        </authorList>
    </citation>
    <scope>NUCLEOTIDE SEQUENCE [LARGE SCALE GENOMIC DNA]</scope>
    <source>
        <strain evidence="7">Kwan_BN1</strain>
    </source>
</reference>
<organism evidence="7 8">
    <name type="scientific">Bugula neritina</name>
    <name type="common">Brown bryozoan</name>
    <name type="synonym">Sertularia neritina</name>
    <dbReference type="NCBI Taxonomy" id="10212"/>
    <lineage>
        <taxon>Eukaryota</taxon>
        <taxon>Metazoa</taxon>
        <taxon>Spiralia</taxon>
        <taxon>Lophotrochozoa</taxon>
        <taxon>Bryozoa</taxon>
        <taxon>Gymnolaemata</taxon>
        <taxon>Cheilostomatida</taxon>
        <taxon>Flustrina</taxon>
        <taxon>Buguloidea</taxon>
        <taxon>Bugulidae</taxon>
        <taxon>Bugula</taxon>
    </lineage>
</organism>
<keyword evidence="3" id="KW-0687">Ribonucleoprotein</keyword>
<feature type="coiled-coil region" evidence="4">
    <location>
        <begin position="51"/>
        <end position="78"/>
    </location>
</feature>
<evidence type="ECO:0000256" key="2">
    <source>
        <dbReference type="ARBA" id="ARBA00022980"/>
    </source>
</evidence>
<dbReference type="GO" id="GO:0003735">
    <property type="term" value="F:structural constituent of ribosome"/>
    <property type="evidence" value="ECO:0007669"/>
    <property type="project" value="TreeGrafter"/>
</dbReference>
<dbReference type="GO" id="GO:0000463">
    <property type="term" value="P:maturation of LSU-rRNA from tricistronic rRNA transcript (SSU-rRNA, 5.8S rRNA, LSU-rRNA)"/>
    <property type="evidence" value="ECO:0007669"/>
    <property type="project" value="TreeGrafter"/>
</dbReference>
<dbReference type="PANTHER" id="PTHR11524">
    <property type="entry name" value="60S RIBOSOMAL PROTEIN L7"/>
    <property type="match status" value="1"/>
</dbReference>
<sequence length="252" mass="29160">MKPNYTVFDITGRKAPKVPETLAKRKKAAEEYKAKLKEATICRNKAKKLKRQDIFKRAEKYAKEYATAERELINNKRAARKANNYYVPAQPKVAFVIRIRGINGVPPKPRKVLQLFRLRQINNGTFVKLNKATINMLRIAEPYITWGYPNLKSVRELLYKRGFGRVDNRRIALTDNSIIENKLGKCGIICMEDLIHELLTVGPNFKKANKFLWHFKLNTPNGGWRKKGNHFVDGGDFGCRDDMINPLLRKMI</sequence>
<dbReference type="InterPro" id="IPR036919">
    <property type="entry name" value="Ribo_uL30_ferredoxin-like_sf"/>
</dbReference>
<comment type="caution">
    <text evidence="7">The sequence shown here is derived from an EMBL/GenBank/DDBJ whole genome shotgun (WGS) entry which is preliminary data.</text>
</comment>
<proteinExistence type="inferred from homology"/>
<feature type="domain" description="Large ribosomal subunit protein uL30 N-terminal eukaryotes" evidence="6">
    <location>
        <begin position="18"/>
        <end position="89"/>
    </location>
</feature>
<dbReference type="GO" id="GO:0022625">
    <property type="term" value="C:cytosolic large ribosomal subunit"/>
    <property type="evidence" value="ECO:0007669"/>
    <property type="project" value="TreeGrafter"/>
</dbReference>
<dbReference type="NCBIfam" id="TIGR01310">
    <property type="entry name" value="uL30_euk"/>
    <property type="match status" value="1"/>
</dbReference>
<evidence type="ECO:0000313" key="8">
    <source>
        <dbReference type="Proteomes" id="UP000593567"/>
    </source>
</evidence>
<evidence type="ECO:0000256" key="3">
    <source>
        <dbReference type="ARBA" id="ARBA00023274"/>
    </source>
</evidence>
<feature type="domain" description="Large ribosomal subunit protein uL30-like ferredoxin-like fold" evidence="5">
    <location>
        <begin position="94"/>
        <end position="144"/>
    </location>
</feature>
<keyword evidence="4" id="KW-0175">Coiled coil</keyword>
<dbReference type="InterPro" id="IPR018038">
    <property type="entry name" value="Ribosomal_uL30_CS"/>
</dbReference>
<evidence type="ECO:0000313" key="7">
    <source>
        <dbReference type="EMBL" id="KAF6020037.1"/>
    </source>
</evidence>
<dbReference type="InterPro" id="IPR035808">
    <property type="entry name" value="Ribosomal_uL30_euk_arc"/>
</dbReference>
<dbReference type="Gene3D" id="3.30.1390.20">
    <property type="entry name" value="Ribosomal protein L30, ferredoxin-like fold domain"/>
    <property type="match status" value="1"/>
</dbReference>
<dbReference type="PROSITE" id="PS00634">
    <property type="entry name" value="RIBOSOMAL_L30"/>
    <property type="match status" value="1"/>
</dbReference>
<dbReference type="Pfam" id="PF08079">
    <property type="entry name" value="Ribosomal_L30_N"/>
    <property type="match status" value="1"/>
</dbReference>
<dbReference type="InterPro" id="IPR039699">
    <property type="entry name" value="Ribosomal_uL30"/>
</dbReference>
<dbReference type="Proteomes" id="UP000593567">
    <property type="component" value="Unassembled WGS sequence"/>
</dbReference>
<dbReference type="GO" id="GO:0003723">
    <property type="term" value="F:RNA binding"/>
    <property type="evidence" value="ECO:0007669"/>
    <property type="project" value="InterPro"/>
</dbReference>
<dbReference type="AlphaFoldDB" id="A0A7J7J2J7"/>